<dbReference type="Pfam" id="PF14936">
    <property type="entry name" value="p53-inducible11"/>
    <property type="match status" value="1"/>
</dbReference>
<accession>A0AAD9N1F6</accession>
<dbReference type="InterPro" id="IPR028266">
    <property type="entry name" value="TP53I11"/>
</dbReference>
<dbReference type="AlphaFoldDB" id="A0AAD9N1F6"/>
<organism evidence="2 3">
    <name type="scientific">Paralvinella palmiformis</name>
    <dbReference type="NCBI Taxonomy" id="53620"/>
    <lineage>
        <taxon>Eukaryota</taxon>
        <taxon>Metazoa</taxon>
        <taxon>Spiralia</taxon>
        <taxon>Lophotrochozoa</taxon>
        <taxon>Annelida</taxon>
        <taxon>Polychaeta</taxon>
        <taxon>Sedentaria</taxon>
        <taxon>Canalipalpata</taxon>
        <taxon>Terebellida</taxon>
        <taxon>Terebelliformia</taxon>
        <taxon>Alvinellidae</taxon>
        <taxon>Paralvinella</taxon>
    </lineage>
</organism>
<name>A0AAD9N1F6_9ANNE</name>
<proteinExistence type="predicted"/>
<evidence type="ECO:0000313" key="2">
    <source>
        <dbReference type="EMBL" id="KAK2153220.1"/>
    </source>
</evidence>
<feature type="transmembrane region" description="Helical" evidence="1">
    <location>
        <begin position="47"/>
        <end position="68"/>
    </location>
</feature>
<evidence type="ECO:0000313" key="3">
    <source>
        <dbReference type="Proteomes" id="UP001208570"/>
    </source>
</evidence>
<protein>
    <submittedName>
        <fullName evidence="2">Uncharacterized protein</fullName>
    </submittedName>
</protein>
<feature type="transmembrane region" description="Helical" evidence="1">
    <location>
        <begin position="17"/>
        <end position="41"/>
    </location>
</feature>
<keyword evidence="1" id="KW-0472">Membrane</keyword>
<keyword evidence="3" id="KW-1185">Reference proteome</keyword>
<reference evidence="2" key="1">
    <citation type="journal article" date="2023" name="Mol. Biol. Evol.">
        <title>Third-Generation Sequencing Reveals the Adaptive Role of the Epigenome in Three Deep-Sea Polychaetes.</title>
        <authorList>
            <person name="Perez M."/>
            <person name="Aroh O."/>
            <person name="Sun Y."/>
            <person name="Lan Y."/>
            <person name="Juniper S.K."/>
            <person name="Young C.R."/>
            <person name="Angers B."/>
            <person name="Qian P.Y."/>
        </authorList>
    </citation>
    <scope>NUCLEOTIDE SEQUENCE</scope>
    <source>
        <strain evidence="2">P08H-3</strain>
    </source>
</reference>
<keyword evidence="1" id="KW-0812">Transmembrane</keyword>
<dbReference type="EMBL" id="JAODUP010000304">
    <property type="protein sequence ID" value="KAK2153220.1"/>
    <property type="molecule type" value="Genomic_DNA"/>
</dbReference>
<dbReference type="Proteomes" id="UP001208570">
    <property type="component" value="Unassembled WGS sequence"/>
</dbReference>
<gene>
    <name evidence="2" type="ORF">LSH36_304g06009</name>
</gene>
<evidence type="ECO:0000256" key="1">
    <source>
        <dbReference type="SAM" id="Phobius"/>
    </source>
</evidence>
<sequence>MLFWSTLRTIDKDLIRWALLSSIIYFVTQTLVICITLFQFGMFVDKAYAVLSHRVVFGVVSGYYYYCITEHKSPRARRSNSSQDLSSTPAK</sequence>
<keyword evidence="1" id="KW-1133">Transmembrane helix</keyword>
<comment type="caution">
    <text evidence="2">The sequence shown here is derived from an EMBL/GenBank/DDBJ whole genome shotgun (WGS) entry which is preliminary data.</text>
</comment>